<name>A0A0E9UNF6_ANGAN</name>
<protein>
    <submittedName>
        <fullName evidence="1">Uncharacterized protein</fullName>
    </submittedName>
</protein>
<proteinExistence type="predicted"/>
<reference evidence="1" key="1">
    <citation type="submission" date="2014-11" db="EMBL/GenBank/DDBJ databases">
        <authorList>
            <person name="Amaro Gonzalez C."/>
        </authorList>
    </citation>
    <scope>NUCLEOTIDE SEQUENCE</scope>
</reference>
<accession>A0A0E9UNF6</accession>
<evidence type="ECO:0000313" key="1">
    <source>
        <dbReference type="EMBL" id="JAH67322.1"/>
    </source>
</evidence>
<reference evidence="1" key="2">
    <citation type="journal article" date="2015" name="Fish Shellfish Immunol.">
        <title>Early steps in the European eel (Anguilla anguilla)-Vibrio vulnificus interaction in the gills: Role of the RtxA13 toxin.</title>
        <authorList>
            <person name="Callol A."/>
            <person name="Pajuelo D."/>
            <person name="Ebbesson L."/>
            <person name="Teles M."/>
            <person name="MacKenzie S."/>
            <person name="Amaro C."/>
        </authorList>
    </citation>
    <scope>NUCLEOTIDE SEQUENCE</scope>
</reference>
<dbReference type="AlphaFoldDB" id="A0A0E9UNF6"/>
<sequence>MQPYSRIFVGRHLIKSFSYLLFIYKQ</sequence>
<dbReference type="EMBL" id="GBXM01041255">
    <property type="protein sequence ID" value="JAH67322.1"/>
    <property type="molecule type" value="Transcribed_RNA"/>
</dbReference>
<organism evidence="1">
    <name type="scientific">Anguilla anguilla</name>
    <name type="common">European freshwater eel</name>
    <name type="synonym">Muraena anguilla</name>
    <dbReference type="NCBI Taxonomy" id="7936"/>
    <lineage>
        <taxon>Eukaryota</taxon>
        <taxon>Metazoa</taxon>
        <taxon>Chordata</taxon>
        <taxon>Craniata</taxon>
        <taxon>Vertebrata</taxon>
        <taxon>Euteleostomi</taxon>
        <taxon>Actinopterygii</taxon>
        <taxon>Neopterygii</taxon>
        <taxon>Teleostei</taxon>
        <taxon>Anguilliformes</taxon>
        <taxon>Anguillidae</taxon>
        <taxon>Anguilla</taxon>
    </lineage>
</organism>